<dbReference type="RefSeq" id="WP_011007105.1">
    <property type="nucleotide sequence ID" value="NC_003364.1"/>
</dbReference>
<dbReference type="EMBL" id="AE009441">
    <property type="protein sequence ID" value="AAL62633.1"/>
    <property type="molecule type" value="Genomic_DNA"/>
</dbReference>
<dbReference type="HOGENOM" id="CLU_2230474_0_0_2"/>
<dbReference type="Proteomes" id="UP000002439">
    <property type="component" value="Chromosome"/>
</dbReference>
<dbReference type="KEGG" id="pai:PAE0214"/>
<protein>
    <submittedName>
        <fullName evidence="1">Uncharacterized protein</fullName>
    </submittedName>
</protein>
<keyword evidence="2" id="KW-1185">Reference proteome</keyword>
<organism evidence="1 2">
    <name type="scientific">Pyrobaculum aerophilum (strain ATCC 51768 / DSM 7523 / JCM 9630 / CIP 104966 / NBRC 100827 / IM2)</name>
    <dbReference type="NCBI Taxonomy" id="178306"/>
    <lineage>
        <taxon>Archaea</taxon>
        <taxon>Thermoproteota</taxon>
        <taxon>Thermoprotei</taxon>
        <taxon>Thermoproteales</taxon>
        <taxon>Thermoproteaceae</taxon>
        <taxon>Pyrobaculum</taxon>
    </lineage>
</organism>
<name>Q8ZZK6_PYRAE</name>
<dbReference type="PATRIC" id="fig|178306.9.peg.155"/>
<sequence>MPSYAISQATREVLTALKDSGYEGDVLLHAFVLRATGSLSTVLDEQLSQWLAGRNIKGIAPDLANRRVNIVVFRVAGNGLQPANVTTSLPMPDIFADILTRVLSS</sequence>
<evidence type="ECO:0000313" key="2">
    <source>
        <dbReference type="Proteomes" id="UP000002439"/>
    </source>
</evidence>
<reference evidence="1 2" key="1">
    <citation type="journal article" date="2002" name="Proc. Natl. Acad. Sci. U.S.A.">
        <title>Genome sequence of the hyperthermophilic crenarchaeon Pyrobaculum aerophilum.</title>
        <authorList>
            <person name="Fitz-Gibbon S.T."/>
            <person name="Ladner H."/>
            <person name="Kim U.J."/>
            <person name="Stetter K.O."/>
            <person name="Simon M.I."/>
            <person name="Miller J.H."/>
        </authorList>
    </citation>
    <scope>NUCLEOTIDE SEQUENCE [LARGE SCALE GENOMIC DNA]</scope>
    <source>
        <strain evidence="2">ATCC 51768 / DSM 7523 / JCM 9630 / CIP 104966 / NBRC 100827 / IM2</strain>
    </source>
</reference>
<dbReference type="GeneID" id="1464851"/>
<proteinExistence type="predicted"/>
<dbReference type="AlphaFoldDB" id="Q8ZZK6"/>
<dbReference type="eggNOG" id="arCOG05631">
    <property type="taxonomic scope" value="Archaea"/>
</dbReference>
<gene>
    <name evidence="1" type="ordered locus">PAE0214</name>
</gene>
<dbReference type="EnsemblBacteria" id="AAL62633">
    <property type="protein sequence ID" value="AAL62633"/>
    <property type="gene ID" value="PAE0214"/>
</dbReference>
<dbReference type="STRING" id="178306.PAE0214"/>
<accession>Q8ZZK6</accession>
<dbReference type="InParanoid" id="Q8ZZK6"/>
<evidence type="ECO:0000313" key="1">
    <source>
        <dbReference type="EMBL" id="AAL62633.1"/>
    </source>
</evidence>